<name>A0A2A2HCB9_9EURY</name>
<dbReference type="PANTHER" id="PTHR43278:SF2">
    <property type="entry name" value="IRON-SULFUR FLAVOPROTEIN"/>
    <property type="match status" value="1"/>
</dbReference>
<evidence type="ECO:0000256" key="4">
    <source>
        <dbReference type="ARBA" id="ARBA00022643"/>
    </source>
</evidence>
<dbReference type="EMBL" id="LMVN01000023">
    <property type="protein sequence ID" value="PAV07015.1"/>
    <property type="molecule type" value="Genomic_DNA"/>
</dbReference>
<dbReference type="GO" id="GO:0016491">
    <property type="term" value="F:oxidoreductase activity"/>
    <property type="evidence" value="ECO:0007669"/>
    <property type="project" value="InterPro"/>
</dbReference>
<comment type="similarity">
    <text evidence="5">Belongs to the SsuE family. Isf subfamily.</text>
</comment>
<dbReference type="Pfam" id="PF03358">
    <property type="entry name" value="FMN_red"/>
    <property type="match status" value="1"/>
</dbReference>
<dbReference type="InterPro" id="IPR005025">
    <property type="entry name" value="FMN_Rdtase-like_dom"/>
</dbReference>
<keyword evidence="3" id="KW-0285">Flavoprotein</keyword>
<dbReference type="OrthoDB" id="9059at2157"/>
<evidence type="ECO:0000256" key="1">
    <source>
        <dbReference type="ARBA" id="ARBA00001917"/>
    </source>
</evidence>
<protein>
    <submittedName>
        <fullName evidence="7">Multimeric flavodoxin</fullName>
    </submittedName>
</protein>
<comment type="caution">
    <text evidence="7">The sequence shown here is derived from an EMBL/GenBank/DDBJ whole genome shotgun (WGS) entry which is preliminary data.</text>
</comment>
<gene>
    <name evidence="7" type="ORF">ASJ82_01940</name>
</gene>
<evidence type="ECO:0000259" key="6">
    <source>
        <dbReference type="Pfam" id="PF03358"/>
    </source>
</evidence>
<dbReference type="PANTHER" id="PTHR43278">
    <property type="entry name" value="NAD(P)H-DEPENDENT FMN-CONTAINING OXIDOREDUCTASE YWQN-RELATED"/>
    <property type="match status" value="1"/>
</dbReference>
<evidence type="ECO:0000256" key="5">
    <source>
        <dbReference type="ARBA" id="ARBA00038292"/>
    </source>
</evidence>
<accession>A0A2A2HCB9</accession>
<comment type="cofactor">
    <cofactor evidence="1">
        <name>FMN</name>
        <dbReference type="ChEBI" id="CHEBI:58210"/>
    </cofactor>
</comment>
<dbReference type="Gene3D" id="3.40.50.360">
    <property type="match status" value="1"/>
</dbReference>
<proteinExistence type="inferred from homology"/>
<evidence type="ECO:0000313" key="8">
    <source>
        <dbReference type="Proteomes" id="UP000217528"/>
    </source>
</evidence>
<organism evidence="7 8">
    <name type="scientific">Methanosphaera cuniculi</name>
    <dbReference type="NCBI Taxonomy" id="1077256"/>
    <lineage>
        <taxon>Archaea</taxon>
        <taxon>Methanobacteriati</taxon>
        <taxon>Methanobacteriota</taxon>
        <taxon>Methanomada group</taxon>
        <taxon>Methanobacteria</taxon>
        <taxon>Methanobacteriales</taxon>
        <taxon>Methanobacteriaceae</taxon>
        <taxon>Methanosphaera</taxon>
    </lineage>
</organism>
<dbReference type="AlphaFoldDB" id="A0A2A2HCB9"/>
<comment type="cofactor">
    <cofactor evidence="2">
        <name>[4Fe-4S] cluster</name>
        <dbReference type="ChEBI" id="CHEBI:49883"/>
    </cofactor>
</comment>
<dbReference type="Proteomes" id="UP000217528">
    <property type="component" value="Unassembled WGS sequence"/>
</dbReference>
<keyword evidence="4" id="KW-0288">FMN</keyword>
<dbReference type="InterPro" id="IPR029039">
    <property type="entry name" value="Flavoprotein-like_sf"/>
</dbReference>
<evidence type="ECO:0000313" key="7">
    <source>
        <dbReference type="EMBL" id="PAV07015.1"/>
    </source>
</evidence>
<keyword evidence="8" id="KW-1185">Reference proteome</keyword>
<reference evidence="7 8" key="1">
    <citation type="journal article" date="2017" name="BMC Genomics">
        <title>Genomic analysis of methanogenic archaea reveals a shift towards energy conservation.</title>
        <authorList>
            <person name="Gilmore S.P."/>
            <person name="Henske J.K."/>
            <person name="Sexton J.A."/>
            <person name="Solomon K.V."/>
            <person name="Seppala S."/>
            <person name="Yoo J.I."/>
            <person name="Huyett L.M."/>
            <person name="Pressman A."/>
            <person name="Cogan J.Z."/>
            <person name="Kivenson V."/>
            <person name="Peng X."/>
            <person name="Tan Y."/>
            <person name="Valentine D.L."/>
            <person name="O'Malley M.A."/>
        </authorList>
    </citation>
    <scope>NUCLEOTIDE SEQUENCE [LARGE SCALE GENOMIC DNA]</scope>
    <source>
        <strain evidence="7 8">1R-7</strain>
    </source>
</reference>
<evidence type="ECO:0000256" key="3">
    <source>
        <dbReference type="ARBA" id="ARBA00022630"/>
    </source>
</evidence>
<sequence>MIIMKILGINTSPRPESNSKIALKTALDEAEAKGANVKIIDTNKMKIAPCHGDNACKTNGGKCVIDDEMQDIYDAINEADGVILATPIYWADVSAQLKLIIDRMYAYYMMPSADQLKGKKIGIITSQGAPGEETFVDARVTALKCFQSLGFEIVADEGFTENNEPGAIKDKPDDLKRAKAMGDKIVE</sequence>
<feature type="domain" description="NADPH-dependent FMN reductase-like" evidence="6">
    <location>
        <begin position="4"/>
        <end position="131"/>
    </location>
</feature>
<evidence type="ECO:0000256" key="2">
    <source>
        <dbReference type="ARBA" id="ARBA00001966"/>
    </source>
</evidence>
<dbReference type="InterPro" id="IPR051796">
    <property type="entry name" value="ISF_SsuE-like"/>
</dbReference>
<dbReference type="SUPFAM" id="SSF52218">
    <property type="entry name" value="Flavoproteins"/>
    <property type="match status" value="1"/>
</dbReference>